<name>A0A8H6LTD3_9AGAR</name>
<gene>
    <name evidence="1" type="ORF">DFP72DRAFT_219280</name>
</gene>
<dbReference type="AlphaFoldDB" id="A0A8H6LTD3"/>
<reference evidence="1 2" key="1">
    <citation type="submission" date="2020-07" db="EMBL/GenBank/DDBJ databases">
        <title>Comparative genomics of pyrophilous fungi reveals a link between fire events and developmental genes.</title>
        <authorList>
            <consortium name="DOE Joint Genome Institute"/>
            <person name="Steindorff A.S."/>
            <person name="Carver A."/>
            <person name="Calhoun S."/>
            <person name="Stillman K."/>
            <person name="Liu H."/>
            <person name="Lipzen A."/>
            <person name="Pangilinan J."/>
            <person name="Labutti K."/>
            <person name="Bruns T.D."/>
            <person name="Grigoriev I.V."/>
        </authorList>
    </citation>
    <scope>NUCLEOTIDE SEQUENCE [LARGE SCALE GENOMIC DNA]</scope>
    <source>
        <strain evidence="1 2">CBS 144469</strain>
    </source>
</reference>
<comment type="caution">
    <text evidence="1">The sequence shown here is derived from an EMBL/GenBank/DDBJ whole genome shotgun (WGS) entry which is preliminary data.</text>
</comment>
<sequence>MAHTYYYSVDHAINATDGIPAPSSTGPMRTSNGYQDRWLDCTYLARPAMGLAHLYAITETPGRLLGPMLPSATCLYFRYRPNSDCIVRRVYELITFIKHDVFYNGAQADTMDMQTFVTEDTTHFVVPPYLAPPNKSGYARMGVFLMSGMTVSSNLVTSRLIDVGGETLKDHRLTIIPFDFEYQRVIRYLASVSGKAGLMYQFPRGTVPFCTRIESAPAPEPFLNAPMRNAECNDFPASLGYNDHVPVYDARDSLSPFNGDFLEVHRHLPEYSGDLPINSLVTVAFTASIWPLNLSCGRIVDVVGFYLQFVIIHAL</sequence>
<dbReference type="EMBL" id="JACGCI010000209">
    <property type="protein sequence ID" value="KAF6741980.1"/>
    <property type="molecule type" value="Genomic_DNA"/>
</dbReference>
<organism evidence="1 2">
    <name type="scientific">Ephemerocybe angulata</name>
    <dbReference type="NCBI Taxonomy" id="980116"/>
    <lineage>
        <taxon>Eukaryota</taxon>
        <taxon>Fungi</taxon>
        <taxon>Dikarya</taxon>
        <taxon>Basidiomycota</taxon>
        <taxon>Agaricomycotina</taxon>
        <taxon>Agaricomycetes</taxon>
        <taxon>Agaricomycetidae</taxon>
        <taxon>Agaricales</taxon>
        <taxon>Agaricineae</taxon>
        <taxon>Psathyrellaceae</taxon>
        <taxon>Ephemerocybe</taxon>
    </lineage>
</organism>
<protein>
    <submittedName>
        <fullName evidence="1">Uncharacterized protein</fullName>
    </submittedName>
</protein>
<accession>A0A8H6LTD3</accession>
<dbReference type="Proteomes" id="UP000521943">
    <property type="component" value="Unassembled WGS sequence"/>
</dbReference>
<evidence type="ECO:0000313" key="1">
    <source>
        <dbReference type="EMBL" id="KAF6741980.1"/>
    </source>
</evidence>
<keyword evidence="2" id="KW-1185">Reference proteome</keyword>
<evidence type="ECO:0000313" key="2">
    <source>
        <dbReference type="Proteomes" id="UP000521943"/>
    </source>
</evidence>
<proteinExistence type="predicted"/>